<organism evidence="6 7">
    <name type="scientific">Arthrobacter sedimenti</name>
    <dbReference type="NCBI Taxonomy" id="2694931"/>
    <lineage>
        <taxon>Bacteria</taxon>
        <taxon>Bacillati</taxon>
        <taxon>Actinomycetota</taxon>
        <taxon>Actinomycetes</taxon>
        <taxon>Micrococcales</taxon>
        <taxon>Micrococcaceae</taxon>
        <taxon>Arthrobacter</taxon>
    </lineage>
</organism>
<dbReference type="SUPFAM" id="SSF53756">
    <property type="entry name" value="UDP-Glycosyltransferase/glycogen phosphorylase"/>
    <property type="match status" value="1"/>
</dbReference>
<evidence type="ECO:0000256" key="4">
    <source>
        <dbReference type="ARBA" id="ARBA00022679"/>
    </source>
</evidence>
<keyword evidence="3 6" id="KW-0328">Glycosyltransferase</keyword>
<evidence type="ECO:0000256" key="3">
    <source>
        <dbReference type="ARBA" id="ARBA00022676"/>
    </source>
</evidence>
<dbReference type="Gene3D" id="3.90.550.10">
    <property type="entry name" value="Spore Coat Polysaccharide Biosynthesis Protein SpsA, Chain A"/>
    <property type="match status" value="1"/>
</dbReference>
<dbReference type="Pfam" id="PF00535">
    <property type="entry name" value="Glycos_transf_2"/>
    <property type="match status" value="1"/>
</dbReference>
<dbReference type="Gene3D" id="3.40.50.2000">
    <property type="entry name" value="Glycogen Phosphorylase B"/>
    <property type="match status" value="1"/>
</dbReference>
<dbReference type="RefSeq" id="WP_286400574.1">
    <property type="nucleotide sequence ID" value="NZ_JBHSDQ010000005.1"/>
</dbReference>
<evidence type="ECO:0000256" key="1">
    <source>
        <dbReference type="ARBA" id="ARBA00004776"/>
    </source>
</evidence>
<gene>
    <name evidence="6" type="ORF">ACFO0G_13685</name>
</gene>
<keyword evidence="4 6" id="KW-0808">Transferase</keyword>
<evidence type="ECO:0000313" key="6">
    <source>
        <dbReference type="EMBL" id="MFC4397150.1"/>
    </source>
</evidence>
<dbReference type="GO" id="GO:0016757">
    <property type="term" value="F:glycosyltransferase activity"/>
    <property type="evidence" value="ECO:0007669"/>
    <property type="project" value="UniProtKB-KW"/>
</dbReference>
<dbReference type="EMBL" id="JBHSDQ010000005">
    <property type="protein sequence ID" value="MFC4397150.1"/>
    <property type="molecule type" value="Genomic_DNA"/>
</dbReference>
<dbReference type="InterPro" id="IPR029044">
    <property type="entry name" value="Nucleotide-diphossugar_trans"/>
</dbReference>
<comment type="caution">
    <text evidence="6">The sequence shown here is derived from an EMBL/GenBank/DDBJ whole genome shotgun (WGS) entry which is preliminary data.</text>
</comment>
<dbReference type="Proteomes" id="UP001595778">
    <property type="component" value="Unassembled WGS sequence"/>
</dbReference>
<feature type="domain" description="Glycosyltransferase 2-like" evidence="5">
    <location>
        <begin position="9"/>
        <end position="181"/>
    </location>
</feature>
<keyword evidence="7" id="KW-1185">Reference proteome</keyword>
<proteinExistence type="inferred from homology"/>
<comment type="pathway">
    <text evidence="1">Cell wall biogenesis; cell wall polysaccharide biosynthesis.</text>
</comment>
<dbReference type="EC" id="2.4.-.-" evidence="6"/>
<name>A0ABV8WN75_9MICC</name>
<sequence>MTIADLAAVVVHHRSYQTLGATLAALVAGGVAPDRLLVVDNSEEPGRRTEVEKLLPPGAQAIYCDNAGYGAAVNRGAAWHEENTQGWRYLLVATHETTPEGDCLAVLRSTLAEDPGTAVAGPVLVTGDDGKTFWSQGGYLTKVLGLPRHHGHLAVRSENRTTDGPHPVAWLDGAFLMFRRGILSRHPIDETYFLYMEETDHHQTLRRHGWKVTVNPQAFAWQHSNGVPPFYLTRNIQIFHAKHGSRFQAQASAPYLFARSVARDLIKHHRAATLGPMLAGLRSGRPLAAAARAKEPGGVVIVNPLGGALAHYTQALHQHVLAAGIGARVRALDEPSVSGQHRLTWLLEYLELLGSEGWYRRGRSVRPRILLTWPVLGFWDLFLVKVLCGGSSWVVYHDPDPLVRSVGSGRAASALMSKMRGRPETLVHSQAAAEAMRGKGFTNGLTVVPHPVVPHSSKQPFVGPDEHDPSRRPRVRVLGQFKRDRDLDLLVALARRLGTSYDFEIIGRGWPPVEGWRVDARFVPEDELNHVIAGSAVILIPYKRFFQSGIAIRALEHAVPVVGRAETSLGDLFGPQSPLLVSGNSGPDNDVQAWCRAIEFAVEHGQAEASTAAAAFHRQAAREWALLVAR</sequence>
<dbReference type="PANTHER" id="PTHR43179:SF12">
    <property type="entry name" value="GALACTOFURANOSYLTRANSFERASE GLFT2"/>
    <property type="match status" value="1"/>
</dbReference>
<evidence type="ECO:0000313" key="7">
    <source>
        <dbReference type="Proteomes" id="UP001595778"/>
    </source>
</evidence>
<evidence type="ECO:0000259" key="5">
    <source>
        <dbReference type="Pfam" id="PF00535"/>
    </source>
</evidence>
<accession>A0ABV8WN75</accession>
<dbReference type="InterPro" id="IPR001173">
    <property type="entry name" value="Glyco_trans_2-like"/>
</dbReference>
<dbReference type="SUPFAM" id="SSF53448">
    <property type="entry name" value="Nucleotide-diphospho-sugar transferases"/>
    <property type="match status" value="1"/>
</dbReference>
<comment type="similarity">
    <text evidence="2">Belongs to the glycosyltransferase 2 family.</text>
</comment>
<dbReference type="PANTHER" id="PTHR43179">
    <property type="entry name" value="RHAMNOSYLTRANSFERASE WBBL"/>
    <property type="match status" value="1"/>
</dbReference>
<protein>
    <submittedName>
        <fullName evidence="6">Glycosyltransferase family 2 protein</fullName>
        <ecNumber evidence="6">2.4.-.-</ecNumber>
    </submittedName>
</protein>
<reference evidence="7" key="1">
    <citation type="journal article" date="2019" name="Int. J. Syst. Evol. Microbiol.">
        <title>The Global Catalogue of Microorganisms (GCM) 10K type strain sequencing project: providing services to taxonomists for standard genome sequencing and annotation.</title>
        <authorList>
            <consortium name="The Broad Institute Genomics Platform"/>
            <consortium name="The Broad Institute Genome Sequencing Center for Infectious Disease"/>
            <person name="Wu L."/>
            <person name="Ma J."/>
        </authorList>
    </citation>
    <scope>NUCLEOTIDE SEQUENCE [LARGE SCALE GENOMIC DNA]</scope>
    <source>
        <strain evidence="7">PJ61</strain>
    </source>
</reference>
<evidence type="ECO:0000256" key="2">
    <source>
        <dbReference type="ARBA" id="ARBA00006739"/>
    </source>
</evidence>